<dbReference type="Pfam" id="PF00501">
    <property type="entry name" value="AMP-binding"/>
    <property type="match status" value="2"/>
</dbReference>
<gene>
    <name evidence="6" type="ORF">B0187_05585</name>
</gene>
<reference evidence="6 7" key="1">
    <citation type="submission" date="2017-02" db="EMBL/GenBank/DDBJ databases">
        <title>Draft genome sequence of Haemophilus paracuniculus CCUG 43573 type strain.</title>
        <authorList>
            <person name="Engstrom-Jakobsson H."/>
            <person name="Salva-Serra F."/>
            <person name="Thorell K."/>
            <person name="Gonzales-Siles L."/>
            <person name="Karlsson R."/>
            <person name="Boulund F."/>
            <person name="Engstrand L."/>
            <person name="Kristiansson E."/>
            <person name="Moore E."/>
        </authorList>
    </citation>
    <scope>NUCLEOTIDE SEQUENCE [LARGE SCALE GENOMIC DNA]</scope>
    <source>
        <strain evidence="6 7">CCUG 43573</strain>
    </source>
</reference>
<dbReference type="InterPro" id="IPR010192">
    <property type="entry name" value="MenE"/>
</dbReference>
<dbReference type="NCBIfam" id="NF006539">
    <property type="entry name" value="PRK09029.1"/>
    <property type="match status" value="1"/>
</dbReference>
<dbReference type="OrthoDB" id="9803968at2"/>
<dbReference type="InterPro" id="IPR020845">
    <property type="entry name" value="AMP-binding_CS"/>
</dbReference>
<keyword evidence="3" id="KW-0547">Nucleotide-binding</keyword>
<dbReference type="InterPro" id="IPR000873">
    <property type="entry name" value="AMP-dep_synth/lig_dom"/>
</dbReference>
<evidence type="ECO:0000256" key="1">
    <source>
        <dbReference type="ARBA" id="ARBA00022428"/>
    </source>
</evidence>
<feature type="domain" description="AMP-dependent synthetase/ligase" evidence="5">
    <location>
        <begin position="12"/>
        <end position="113"/>
    </location>
</feature>
<dbReference type="RefSeq" id="WP_078236878.1">
    <property type="nucleotide sequence ID" value="NZ_MUYA01000007.1"/>
</dbReference>
<dbReference type="GO" id="GO:0008756">
    <property type="term" value="F:o-succinylbenzoate-CoA ligase activity"/>
    <property type="evidence" value="ECO:0007669"/>
    <property type="project" value="InterPro"/>
</dbReference>
<dbReference type="InterPro" id="IPR050237">
    <property type="entry name" value="ATP-dep_AMP-bd_enzyme"/>
</dbReference>
<keyword evidence="4" id="KW-0067">ATP-binding</keyword>
<protein>
    <submittedName>
        <fullName evidence="6">O-succinylbenzoate--CoA ligase</fullName>
    </submittedName>
</protein>
<keyword evidence="1" id="KW-0474">Menaquinone biosynthesis</keyword>
<dbReference type="PANTHER" id="PTHR43767">
    <property type="entry name" value="LONG-CHAIN-FATTY-ACID--COA LIGASE"/>
    <property type="match status" value="1"/>
</dbReference>
<dbReference type="NCBIfam" id="TIGR01923">
    <property type="entry name" value="menE"/>
    <property type="match status" value="1"/>
</dbReference>
<dbReference type="SUPFAM" id="SSF56801">
    <property type="entry name" value="Acetyl-CoA synthetase-like"/>
    <property type="match status" value="1"/>
</dbReference>
<comment type="caution">
    <text evidence="6">The sequence shown here is derived from an EMBL/GenBank/DDBJ whole genome shotgun (WGS) entry which is preliminary data.</text>
</comment>
<dbReference type="CDD" id="cd17630">
    <property type="entry name" value="OSB_MenE-like"/>
    <property type="match status" value="1"/>
</dbReference>
<keyword evidence="2 6" id="KW-0436">Ligase</keyword>
<dbReference type="GO" id="GO:0009234">
    <property type="term" value="P:menaquinone biosynthetic process"/>
    <property type="evidence" value="ECO:0007669"/>
    <property type="project" value="UniProtKB-KW"/>
</dbReference>
<dbReference type="InterPro" id="IPR045851">
    <property type="entry name" value="AMP-bd_C_sf"/>
</dbReference>
<feature type="domain" description="AMP-dependent synthetase/ligase" evidence="5">
    <location>
        <begin position="130"/>
        <end position="316"/>
    </location>
</feature>
<name>A0A1T0AT91_9PAST</name>
<evidence type="ECO:0000313" key="6">
    <source>
        <dbReference type="EMBL" id="OOR99230.1"/>
    </source>
</evidence>
<dbReference type="AlphaFoldDB" id="A0A1T0AT91"/>
<dbReference type="Proteomes" id="UP000190867">
    <property type="component" value="Unassembled WGS sequence"/>
</dbReference>
<evidence type="ECO:0000256" key="2">
    <source>
        <dbReference type="ARBA" id="ARBA00022598"/>
    </source>
</evidence>
<dbReference type="EMBL" id="MUYA01000007">
    <property type="protein sequence ID" value="OOR99230.1"/>
    <property type="molecule type" value="Genomic_DNA"/>
</dbReference>
<evidence type="ECO:0000259" key="5">
    <source>
        <dbReference type="Pfam" id="PF00501"/>
    </source>
</evidence>
<proteinExistence type="predicted"/>
<dbReference type="GO" id="GO:0005524">
    <property type="term" value="F:ATP binding"/>
    <property type="evidence" value="ECO:0007669"/>
    <property type="project" value="UniProtKB-KW"/>
</dbReference>
<evidence type="ECO:0000313" key="7">
    <source>
        <dbReference type="Proteomes" id="UP000190867"/>
    </source>
</evidence>
<dbReference type="Gene3D" id="3.40.50.12780">
    <property type="entry name" value="N-terminal domain of ligase-like"/>
    <property type="match status" value="1"/>
</dbReference>
<accession>A0A1T0AT91</accession>
<evidence type="ECO:0000256" key="3">
    <source>
        <dbReference type="ARBA" id="ARBA00022741"/>
    </source>
</evidence>
<sequence length="460" mass="51457">MVKFPCFPTAYWAEQSAQQVAIRWKGGNSSEITITWAELEQQIRQLISLLQARKIQPNTLVAYCGSHRLTDLLCYCAVLALGGRILMLNPQLTEFQQQQILAENGVEICLTDQDFIEISQNPPACLGEFCPEQPATFTLTSGSSGSPKAVVHSIQNHLDNAEGVCELMAFGNADSWLLSLPLFHVSGQGIVWRWLLQGATLVICEQKADFYPTLEQVSHASLVPTQLQRYLQTVSHHSHSQKILLGGASIPQNLVEQAKKQNVVTFSGYGMTEMASTICAEPQGLQTVGKPLKGRDVRIEQGEIWVRGAGLGLGYWKNPKILPLVNEQGWFATKDGGEWTSDGKLQVKGRLDNMFISGGENIQPEQIEKVLFQSNLLKNVFVVPIDDIEFGERPVALVEFETEFNEQAVGLLKIFAQQRLEKFKQPISYFPFDSEKWQQGGIKVSRKQLKEYVKEFKNDV</sequence>
<dbReference type="STRING" id="734.B0187_05585"/>
<dbReference type="InterPro" id="IPR042099">
    <property type="entry name" value="ANL_N_sf"/>
</dbReference>
<dbReference type="PANTHER" id="PTHR43767:SF1">
    <property type="entry name" value="NONRIBOSOMAL PEPTIDE SYNTHASE PES1 (EUROFUNG)-RELATED"/>
    <property type="match status" value="1"/>
</dbReference>
<keyword evidence="7" id="KW-1185">Reference proteome</keyword>
<dbReference type="PROSITE" id="PS00455">
    <property type="entry name" value="AMP_BINDING"/>
    <property type="match status" value="1"/>
</dbReference>
<organism evidence="6 7">
    <name type="scientific">Haemophilus paracuniculus</name>
    <dbReference type="NCBI Taxonomy" id="734"/>
    <lineage>
        <taxon>Bacteria</taxon>
        <taxon>Pseudomonadati</taxon>
        <taxon>Pseudomonadota</taxon>
        <taxon>Gammaproteobacteria</taxon>
        <taxon>Pasteurellales</taxon>
        <taxon>Pasteurellaceae</taxon>
        <taxon>Haemophilus</taxon>
    </lineage>
</organism>
<evidence type="ECO:0000256" key="4">
    <source>
        <dbReference type="ARBA" id="ARBA00022840"/>
    </source>
</evidence>
<dbReference type="Gene3D" id="3.30.300.30">
    <property type="match status" value="1"/>
</dbReference>